<dbReference type="PROSITE" id="PS00108">
    <property type="entry name" value="PROTEIN_KINASE_ST"/>
    <property type="match status" value="1"/>
</dbReference>
<dbReference type="AlphaFoldDB" id="A0A2K3DIZ2"/>
<proteinExistence type="predicted"/>
<reference evidence="4 5" key="1">
    <citation type="journal article" date="2007" name="Science">
        <title>The Chlamydomonas genome reveals the evolution of key animal and plant functions.</title>
        <authorList>
            <person name="Merchant S.S."/>
            <person name="Prochnik S.E."/>
            <person name="Vallon O."/>
            <person name="Harris E.H."/>
            <person name="Karpowicz S.J."/>
            <person name="Witman G.B."/>
            <person name="Terry A."/>
            <person name="Salamov A."/>
            <person name="Fritz-Laylin L.K."/>
            <person name="Marechal-Drouard L."/>
            <person name="Marshall W.F."/>
            <person name="Qu L.H."/>
            <person name="Nelson D.R."/>
            <person name="Sanderfoot A.A."/>
            <person name="Spalding M.H."/>
            <person name="Kapitonov V.V."/>
            <person name="Ren Q."/>
            <person name="Ferris P."/>
            <person name="Lindquist E."/>
            <person name="Shapiro H."/>
            <person name="Lucas S.M."/>
            <person name="Grimwood J."/>
            <person name="Schmutz J."/>
            <person name="Cardol P."/>
            <person name="Cerutti H."/>
            <person name="Chanfreau G."/>
            <person name="Chen C.L."/>
            <person name="Cognat V."/>
            <person name="Croft M.T."/>
            <person name="Dent R."/>
            <person name="Dutcher S."/>
            <person name="Fernandez E."/>
            <person name="Fukuzawa H."/>
            <person name="Gonzalez-Ballester D."/>
            <person name="Gonzalez-Halphen D."/>
            <person name="Hallmann A."/>
            <person name="Hanikenne M."/>
            <person name="Hippler M."/>
            <person name="Inwood W."/>
            <person name="Jabbari K."/>
            <person name="Kalanon M."/>
            <person name="Kuras R."/>
            <person name="Lefebvre P.A."/>
            <person name="Lemaire S.D."/>
            <person name="Lobanov A.V."/>
            <person name="Lohr M."/>
            <person name="Manuell A."/>
            <person name="Meier I."/>
            <person name="Mets L."/>
            <person name="Mittag M."/>
            <person name="Mittelmeier T."/>
            <person name="Moroney J.V."/>
            <person name="Moseley J."/>
            <person name="Napoli C."/>
            <person name="Nedelcu A.M."/>
            <person name="Niyogi K."/>
            <person name="Novoselov S.V."/>
            <person name="Paulsen I.T."/>
            <person name="Pazour G."/>
            <person name="Purton S."/>
            <person name="Ral J.P."/>
            <person name="Riano-Pachon D.M."/>
            <person name="Riekhof W."/>
            <person name="Rymarquis L."/>
            <person name="Schroda M."/>
            <person name="Stern D."/>
            <person name="Umen J."/>
            <person name="Willows R."/>
            <person name="Wilson N."/>
            <person name="Zimmer S.L."/>
            <person name="Allmer J."/>
            <person name="Balk J."/>
            <person name="Bisova K."/>
            <person name="Chen C.J."/>
            <person name="Elias M."/>
            <person name="Gendler K."/>
            <person name="Hauser C."/>
            <person name="Lamb M.R."/>
            <person name="Ledford H."/>
            <person name="Long J.C."/>
            <person name="Minagawa J."/>
            <person name="Page M.D."/>
            <person name="Pan J."/>
            <person name="Pootakham W."/>
            <person name="Roje S."/>
            <person name="Rose A."/>
            <person name="Stahlberg E."/>
            <person name="Terauchi A.M."/>
            <person name="Yang P."/>
            <person name="Ball S."/>
            <person name="Bowler C."/>
            <person name="Dieckmann C.L."/>
            <person name="Gladyshev V.N."/>
            <person name="Green P."/>
            <person name="Jorgensen R."/>
            <person name="Mayfield S."/>
            <person name="Mueller-Roeber B."/>
            <person name="Rajamani S."/>
            <person name="Sayre R.T."/>
            <person name="Brokstein P."/>
            <person name="Dubchak I."/>
            <person name="Goodstein D."/>
            <person name="Hornick L."/>
            <person name="Huang Y.W."/>
            <person name="Jhaveri J."/>
            <person name="Luo Y."/>
            <person name="Martinez D."/>
            <person name="Ngau W.C."/>
            <person name="Otillar B."/>
            <person name="Poliakov A."/>
            <person name="Porter A."/>
            <person name="Szajkowski L."/>
            <person name="Werner G."/>
            <person name="Zhou K."/>
            <person name="Grigoriev I.V."/>
            <person name="Rokhsar D.S."/>
            <person name="Grossman A.R."/>
        </authorList>
    </citation>
    <scope>NUCLEOTIDE SEQUENCE [LARGE SCALE GENOMIC DNA]</scope>
    <source>
        <strain evidence="5">CC-503</strain>
    </source>
</reference>
<name>A0A2K3DIZ2_CHLRE</name>
<dbReference type="Gene3D" id="1.10.510.10">
    <property type="entry name" value="Transferase(Phosphotransferase) domain 1"/>
    <property type="match status" value="1"/>
</dbReference>
<dbReference type="InterPro" id="IPR011009">
    <property type="entry name" value="Kinase-like_dom_sf"/>
</dbReference>
<evidence type="ECO:0000256" key="1">
    <source>
        <dbReference type="SAM" id="MobiDB-lite"/>
    </source>
</evidence>
<sequence length="1196" mass="121807">MKQALLIPALWVALLLGFAESQSSTDVTVETAAKFAAACADNSVGTIIVRRFALVLNDTDFQGLDVPIKLSRNLTIRGDVAALGYWPFLYLGGLNRMTLGEGVTMRFQDIVVDTPQADGALRAPNFQILTLSGPGANAQVLLGPGAALMISGCFGPTLQLQNVQALPRAEGYPGPQIVEAGLPQPGCLNDTYAPYMKRCWPQVSNFIDVTMVGRRPDAASNPQPTNYVWILHNATAVCRALVPPECIAKLGPAACMLMTVRNSSVLATVLEPPANVTDGTIIRMASEGGTGDGGSNHTLAIVLGCVLGAVGPLVIVAVIVAVVSWRRRTAAGQPMVSKRAADDGSADGEAANACGNDKADGQQLPQPQPSNGADAVTDDSNAGTHADPAQLSPTASAAYPALDLITRHTPRQPGIELDVRVAGPAAADALLLAQRQSCNSCGSPPATGTPLAGAHAAPGDGSGRLLKQPRGSHTAAGIGAAGSGAGPHGATGSARALSATAEATSTLLTSQGSLQQPTDDSVRSTLSSYLPASGAMGMGTSAALEAPAPVTGASADEPPVLTLLPVVRGVGACGRVVEGIYMGQRVAVKLLDRGLLYNYPSSCNAPSTAALLSTGPHPVSGAHTAADACGAIAAADDAALSCEAGIVAAAGVAASAPLADGANVVGPAADRAAKASTDGHGVDAADVSLRLGASLEAEEYDGTAATAAPPADSVSLQLPQPPHSVAARAGQAPAGAAVSPAELMLGTQQSLAMQQSSTAKPISRKDRISQATSAFPGLTIRHASTADMPAGAPAAVAALADEASLPSANGTGSSAALARPVALAALAKQQQRHDGDSMTPHAMKRGGITFLGAQQGDSLWGCSTPDGNSSTPAGFGTHAVYRNHLASPGMDGSSLGLSELLGGAAVGGGHTPMDGAGHGAAAPARASDVLQAMAQELEVLAKLAHPNIVKLLAANLSPPTPCLVLELMDTSLDKLLYGGVPGADPGGGRMPLGKVLHVALQIAHAFSYMHPTILHRDLKPANVLVSQPFSATPVVKLADFGLARLQETVLVTARVGVGTAAYMAPECLNALNCVVTHHADMFSFGVLLYEMLVGERPWEGCSMVQVAYRVTDGQRPPLEELSLERCPRALRSLITACWDPVPERRPAACEVAKELVLIKRKVVEGGGAVNEQQGRQLDVHVFGGRGQHTWEPRPSA</sequence>
<dbReference type="Pfam" id="PF07714">
    <property type="entry name" value="PK_Tyr_Ser-Thr"/>
    <property type="match status" value="1"/>
</dbReference>
<dbReference type="PANTHER" id="PTHR44329">
    <property type="entry name" value="SERINE/THREONINE-PROTEIN KINASE TNNI3K-RELATED"/>
    <property type="match status" value="1"/>
</dbReference>
<dbReference type="InterPro" id="IPR008271">
    <property type="entry name" value="Ser/Thr_kinase_AS"/>
</dbReference>
<dbReference type="EMBL" id="CM008968">
    <property type="protein sequence ID" value="PNW80504.1"/>
    <property type="molecule type" value="Genomic_DNA"/>
</dbReference>
<feature type="domain" description="Protein kinase" evidence="3">
    <location>
        <begin position="895"/>
        <end position="1157"/>
    </location>
</feature>
<dbReference type="Gramene" id="PNW80504">
    <property type="protein sequence ID" value="PNW80504"/>
    <property type="gene ID" value="CHLRE_07g320050v5"/>
</dbReference>
<keyword evidence="2" id="KW-0732">Signal</keyword>
<dbReference type="Proteomes" id="UP000006906">
    <property type="component" value="Chromosome 7"/>
</dbReference>
<dbReference type="ExpressionAtlas" id="A0A2K3DIZ2">
    <property type="expression patterns" value="baseline and differential"/>
</dbReference>
<feature type="chain" id="PRO_5014446730" description="Protein kinase domain-containing protein" evidence="2">
    <location>
        <begin position="22"/>
        <end position="1196"/>
    </location>
</feature>
<dbReference type="STRING" id="3055.A0A2K3DIZ2"/>
<dbReference type="SMART" id="SM00220">
    <property type="entry name" value="S_TKc"/>
    <property type="match status" value="1"/>
</dbReference>
<dbReference type="PaxDb" id="3055-EDP07095"/>
<dbReference type="InParanoid" id="A0A2K3DIZ2"/>
<feature type="signal peptide" evidence="2">
    <location>
        <begin position="1"/>
        <end position="21"/>
    </location>
</feature>
<dbReference type="RefSeq" id="XP_042922530.1">
    <property type="nucleotide sequence ID" value="XM_043063962.1"/>
</dbReference>
<accession>A0A2K3DIZ2</accession>
<feature type="compositionally biased region" description="Gly residues" evidence="1">
    <location>
        <begin position="479"/>
        <end position="489"/>
    </location>
</feature>
<evidence type="ECO:0000313" key="4">
    <source>
        <dbReference type="EMBL" id="PNW80504.1"/>
    </source>
</evidence>
<dbReference type="PANTHER" id="PTHR44329:SF214">
    <property type="entry name" value="PROTEIN KINASE DOMAIN-CONTAINING PROTEIN"/>
    <property type="match status" value="1"/>
</dbReference>
<evidence type="ECO:0000256" key="2">
    <source>
        <dbReference type="SAM" id="SignalP"/>
    </source>
</evidence>
<dbReference type="GeneID" id="5726390"/>
<protein>
    <recommendedName>
        <fullName evidence="3">Protein kinase domain-containing protein</fullName>
    </recommendedName>
</protein>
<keyword evidence="5" id="KW-1185">Reference proteome</keyword>
<organism evidence="4 5">
    <name type="scientific">Chlamydomonas reinhardtii</name>
    <name type="common">Chlamydomonas smithii</name>
    <dbReference type="NCBI Taxonomy" id="3055"/>
    <lineage>
        <taxon>Eukaryota</taxon>
        <taxon>Viridiplantae</taxon>
        <taxon>Chlorophyta</taxon>
        <taxon>core chlorophytes</taxon>
        <taxon>Chlorophyceae</taxon>
        <taxon>CS clade</taxon>
        <taxon>Chlamydomonadales</taxon>
        <taxon>Chlamydomonadaceae</taxon>
        <taxon>Chlamydomonas</taxon>
    </lineage>
</organism>
<dbReference type="GO" id="GO:0007165">
    <property type="term" value="P:signal transduction"/>
    <property type="evidence" value="ECO:0000318"/>
    <property type="project" value="GO_Central"/>
</dbReference>
<dbReference type="SUPFAM" id="SSF56112">
    <property type="entry name" value="Protein kinase-like (PK-like)"/>
    <property type="match status" value="1"/>
</dbReference>
<dbReference type="InterPro" id="IPR000719">
    <property type="entry name" value="Prot_kinase_dom"/>
</dbReference>
<feature type="region of interest" description="Disordered" evidence="1">
    <location>
        <begin position="332"/>
        <end position="393"/>
    </location>
</feature>
<dbReference type="OrthoDB" id="541905at2759"/>
<dbReference type="InterPro" id="IPR051681">
    <property type="entry name" value="Ser/Thr_Kinases-Pseudokinases"/>
</dbReference>
<dbReference type="GO" id="GO:0004674">
    <property type="term" value="F:protein serine/threonine kinase activity"/>
    <property type="evidence" value="ECO:0000318"/>
    <property type="project" value="GO_Central"/>
</dbReference>
<feature type="region of interest" description="Disordered" evidence="1">
    <location>
        <begin position="439"/>
        <end position="498"/>
    </location>
</feature>
<dbReference type="PROSITE" id="PS50011">
    <property type="entry name" value="PROTEIN_KINASE_DOM"/>
    <property type="match status" value="1"/>
</dbReference>
<evidence type="ECO:0000313" key="5">
    <source>
        <dbReference type="Proteomes" id="UP000006906"/>
    </source>
</evidence>
<evidence type="ECO:0000259" key="3">
    <source>
        <dbReference type="PROSITE" id="PS50011"/>
    </source>
</evidence>
<gene>
    <name evidence="4" type="ORF">CHLRE_07g320050v5</name>
</gene>
<dbReference type="InterPro" id="IPR001245">
    <property type="entry name" value="Ser-Thr/Tyr_kinase_cat_dom"/>
</dbReference>
<dbReference type="KEGG" id="cre:CHLRE_07g320050v5"/>
<dbReference type="GO" id="GO:0005524">
    <property type="term" value="F:ATP binding"/>
    <property type="evidence" value="ECO:0007669"/>
    <property type="project" value="InterPro"/>
</dbReference>